<gene>
    <name evidence="10" type="ORF">BV898_09647</name>
</gene>
<feature type="region of interest" description="Disordered" evidence="9">
    <location>
        <begin position="568"/>
        <end position="598"/>
    </location>
</feature>
<protein>
    <recommendedName>
        <fullName evidence="7">GATOR2 complex protein WDR24</fullName>
    </recommendedName>
</protein>
<keyword evidence="6" id="KW-0862">Zinc</keyword>
<evidence type="ECO:0000256" key="3">
    <source>
        <dbReference type="ARBA" id="ARBA00022723"/>
    </source>
</evidence>
<dbReference type="OrthoDB" id="60955at2759"/>
<dbReference type="PANTHER" id="PTHR46200:SF1">
    <property type="entry name" value="GATOR COMPLEX PROTEIN WDR24"/>
    <property type="match status" value="1"/>
</dbReference>
<dbReference type="GO" id="GO:0061700">
    <property type="term" value="C:GATOR2 complex"/>
    <property type="evidence" value="ECO:0007669"/>
    <property type="project" value="TreeGrafter"/>
</dbReference>
<evidence type="ECO:0000256" key="2">
    <source>
        <dbReference type="ARBA" id="ARBA00022574"/>
    </source>
</evidence>
<keyword evidence="5" id="KW-0863">Zinc-finger</keyword>
<dbReference type="SMART" id="SM00320">
    <property type="entry name" value="WD40"/>
    <property type="match status" value="7"/>
</dbReference>
<evidence type="ECO:0000256" key="8">
    <source>
        <dbReference type="PROSITE-ProRule" id="PRU00221"/>
    </source>
</evidence>
<dbReference type="InterPro" id="IPR036322">
    <property type="entry name" value="WD40_repeat_dom_sf"/>
</dbReference>
<dbReference type="AlphaFoldDB" id="A0A1W0WM21"/>
<evidence type="ECO:0000313" key="10">
    <source>
        <dbReference type="EMBL" id="OQV16163.1"/>
    </source>
</evidence>
<dbReference type="InterPro" id="IPR019775">
    <property type="entry name" value="WD40_repeat_CS"/>
</dbReference>
<dbReference type="Pfam" id="PF00400">
    <property type="entry name" value="WD40"/>
    <property type="match status" value="1"/>
</dbReference>
<reference evidence="11" key="1">
    <citation type="submission" date="2017-01" db="EMBL/GenBank/DDBJ databases">
        <title>Comparative genomics of anhydrobiosis in the tardigrade Hypsibius dujardini.</title>
        <authorList>
            <person name="Yoshida Y."/>
            <person name="Koutsovoulos G."/>
            <person name="Laetsch D."/>
            <person name="Stevens L."/>
            <person name="Kumar S."/>
            <person name="Horikawa D."/>
            <person name="Ishino K."/>
            <person name="Komine S."/>
            <person name="Tomita M."/>
            <person name="Blaxter M."/>
            <person name="Arakawa K."/>
        </authorList>
    </citation>
    <scope>NUCLEOTIDE SEQUENCE [LARGE SCALE GENOMIC DNA]</scope>
    <source>
        <strain evidence="11">Z151</strain>
    </source>
</reference>
<evidence type="ECO:0000256" key="6">
    <source>
        <dbReference type="ARBA" id="ARBA00022833"/>
    </source>
</evidence>
<dbReference type="GO" id="GO:0016239">
    <property type="term" value="P:positive regulation of macroautophagy"/>
    <property type="evidence" value="ECO:0007669"/>
    <property type="project" value="TreeGrafter"/>
</dbReference>
<dbReference type="InterPro" id="IPR015943">
    <property type="entry name" value="WD40/YVTN_repeat-like_dom_sf"/>
</dbReference>
<keyword evidence="4" id="KW-0677">Repeat</keyword>
<dbReference type="Proteomes" id="UP000192578">
    <property type="component" value="Unassembled WGS sequence"/>
</dbReference>
<dbReference type="Gene3D" id="2.130.10.10">
    <property type="entry name" value="YVTN repeat-like/Quinoprotein amine dehydrogenase"/>
    <property type="match status" value="2"/>
</dbReference>
<feature type="compositionally biased region" description="Polar residues" evidence="9">
    <location>
        <begin position="455"/>
        <end position="468"/>
    </location>
</feature>
<accession>A0A1W0WM21</accession>
<dbReference type="GO" id="GO:0008270">
    <property type="term" value="F:zinc ion binding"/>
    <property type="evidence" value="ECO:0007669"/>
    <property type="project" value="UniProtKB-KW"/>
</dbReference>
<keyword evidence="11" id="KW-1185">Reference proteome</keyword>
<dbReference type="CDD" id="cd16693">
    <property type="entry name" value="mRING-H2-C3H3C2_WDR24"/>
    <property type="match status" value="1"/>
</dbReference>
<sequence length="780" mass="87621">MDIGADSKASSFSINLESPIKAVALNRAGTQVVAAGRNLLRIFSINENGFVEQESLRFSNNNRSNPTNQLGGQCTDVAWNLNDENILASSTTTGAVAIWNLSMNAVVKQDMIFTEHRRTANRVCFHPTEVHSLLSGSQDASAILFDLRNREHCTIFRCEEAVRDVRFSPHQYFEFVVCLENGNVQIFDMRNADTCVREFTCHAGPVFQSHFHPTDKTLLATCGRDKCIKVWNILENKNPSLEYTVSTIAPTGCIAWRPGHDTHIASTALTTDFSISIWDLRRPFVPFASFEKQTDLVTCLVWKLDPNIIISGSRDGLLSQFVTKDACRPADKLNPVGLDIGSSGDLALACSNRILQGYGRKSGKQKLQNMFKEELSIAEEFRLNATSKLLLYPYEDVPSLSMEWFVESAKGYLLYGRSVAELCANNADVAERNGRNQVAQVWRIVGFLYASSDNNRNQKSGHSSGDNRVSQRHLSEGRREELLHVLRFDDATSEAPYSDNIFHRNTRNLSTREPSLAMEPTSGNAGDFLFNEQTVFEEVDTPFTGVETMVDEDAWQLQTEGFQLRHELPDRSDSHIDGLATKDINRDRNRSGSLGPDDHSYEDALRFGSMTALLTRGPTLDFSQLVQETVHFYAEQGDPQTAVSLILVLGERIRSHFKEALLEAWMLDYIDLLSHFQLFTVANEVIKLSHVSAVGELNQQSTTVYTSCNNCGKHLHKTSWYCTNCKKLTNCCSICQLPVRGLYVWCQGCQHGGHLEHMEQWFRHSLQCPTGSCGHYCEFI</sequence>
<dbReference type="EMBL" id="MTYJ01000077">
    <property type="protein sequence ID" value="OQV16163.1"/>
    <property type="molecule type" value="Genomic_DNA"/>
</dbReference>
<dbReference type="InterPro" id="IPR001680">
    <property type="entry name" value="WD40_rpt"/>
</dbReference>
<comment type="similarity">
    <text evidence="1">Belongs to the WD repeat WDR24 family.</text>
</comment>
<dbReference type="PROSITE" id="PS50082">
    <property type="entry name" value="WD_REPEATS_2"/>
    <property type="match status" value="1"/>
</dbReference>
<comment type="caution">
    <text evidence="10">The sequence shown here is derived from an EMBL/GenBank/DDBJ whole genome shotgun (WGS) entry which is preliminary data.</text>
</comment>
<dbReference type="PANTHER" id="PTHR46200">
    <property type="entry name" value="GATOR COMPLEX PROTEIN WDR24"/>
    <property type="match status" value="1"/>
</dbReference>
<organism evidence="10 11">
    <name type="scientific">Hypsibius exemplaris</name>
    <name type="common">Freshwater tardigrade</name>
    <dbReference type="NCBI Taxonomy" id="2072580"/>
    <lineage>
        <taxon>Eukaryota</taxon>
        <taxon>Metazoa</taxon>
        <taxon>Ecdysozoa</taxon>
        <taxon>Tardigrada</taxon>
        <taxon>Eutardigrada</taxon>
        <taxon>Parachela</taxon>
        <taxon>Hypsibioidea</taxon>
        <taxon>Hypsibiidae</taxon>
        <taxon>Hypsibius</taxon>
    </lineage>
</organism>
<feature type="compositionally biased region" description="Basic and acidic residues" evidence="9">
    <location>
        <begin position="583"/>
        <end position="598"/>
    </location>
</feature>
<evidence type="ECO:0000313" key="11">
    <source>
        <dbReference type="Proteomes" id="UP000192578"/>
    </source>
</evidence>
<dbReference type="GO" id="GO:1904263">
    <property type="term" value="P:positive regulation of TORC1 signaling"/>
    <property type="evidence" value="ECO:0007669"/>
    <property type="project" value="TreeGrafter"/>
</dbReference>
<proteinExistence type="inferred from homology"/>
<feature type="region of interest" description="Disordered" evidence="9">
    <location>
        <begin position="455"/>
        <end position="474"/>
    </location>
</feature>
<keyword evidence="2 8" id="KW-0853">WD repeat</keyword>
<dbReference type="GO" id="GO:0005774">
    <property type="term" value="C:vacuolar membrane"/>
    <property type="evidence" value="ECO:0007669"/>
    <property type="project" value="TreeGrafter"/>
</dbReference>
<feature type="repeat" description="WD" evidence="8">
    <location>
        <begin position="199"/>
        <end position="233"/>
    </location>
</feature>
<evidence type="ECO:0000256" key="7">
    <source>
        <dbReference type="ARBA" id="ARBA00040269"/>
    </source>
</evidence>
<evidence type="ECO:0000256" key="4">
    <source>
        <dbReference type="ARBA" id="ARBA00022737"/>
    </source>
</evidence>
<evidence type="ECO:0000256" key="5">
    <source>
        <dbReference type="ARBA" id="ARBA00022771"/>
    </source>
</evidence>
<evidence type="ECO:0000256" key="1">
    <source>
        <dbReference type="ARBA" id="ARBA00008134"/>
    </source>
</evidence>
<dbReference type="SUPFAM" id="SSF50978">
    <property type="entry name" value="WD40 repeat-like"/>
    <property type="match status" value="1"/>
</dbReference>
<dbReference type="InterPro" id="IPR037590">
    <property type="entry name" value="WDR24"/>
</dbReference>
<name>A0A1W0WM21_HYPEX</name>
<keyword evidence="3" id="KW-0479">Metal-binding</keyword>
<dbReference type="Pfam" id="PF21720">
    <property type="entry name" value="MIOS_WD40"/>
    <property type="match status" value="1"/>
</dbReference>
<dbReference type="PROSITE" id="PS00678">
    <property type="entry name" value="WD_REPEATS_1"/>
    <property type="match status" value="1"/>
</dbReference>
<dbReference type="GO" id="GO:0005829">
    <property type="term" value="C:cytosol"/>
    <property type="evidence" value="ECO:0007669"/>
    <property type="project" value="TreeGrafter"/>
</dbReference>
<dbReference type="GO" id="GO:0034198">
    <property type="term" value="P:cellular response to amino acid starvation"/>
    <property type="evidence" value="ECO:0007669"/>
    <property type="project" value="TreeGrafter"/>
</dbReference>
<evidence type="ECO:0000256" key="9">
    <source>
        <dbReference type="SAM" id="MobiDB-lite"/>
    </source>
</evidence>